<comment type="caution">
    <text evidence="9">The sequence shown here is derived from an EMBL/GenBank/DDBJ whole genome shotgun (WGS) entry which is preliminary data.</text>
</comment>
<dbReference type="GO" id="GO:0022857">
    <property type="term" value="F:transmembrane transporter activity"/>
    <property type="evidence" value="ECO:0007669"/>
    <property type="project" value="UniProtKB-UniRule"/>
</dbReference>
<feature type="transmembrane region" description="Helical" evidence="7">
    <location>
        <begin position="96"/>
        <end position="119"/>
    </location>
</feature>
<sequence>MLEFMPVILFAVICMVLMFGFPVALSLAGTALLFAGMGLGLEAMGIDANFDSGYLAALPNRLYGIMTNQTLLAVPLFVLMGVLLEKSKVAETLLDAMALLFGSLRGGLGISVTLVGMLMAASTGIVGATVVTMGLMSLPTMLKRGYSTSLATGTICATGTLGQIIPPSIALVLLGDVLSSAYQQAQLDMGIFSPKTVSVGDLFMGALVPGLLLVVMYMIYVAIVAWLRPQMAPAADREELMAELGHTSGLGMLLLKGLVPPVVLIVAVLGSILSGFATPTEASSVGAFGALVLALAYRQLDMKTLKEVLRSTANVTTMVFMILIGAALFSLVFRAYGGEHMVTELFEGMPGGVVGATLIVMLVIFLLGFILDFIEITFVVVPIVGPILLAMGLDPIWLGIMIAINLQTSFLTPPFGFALFYLRGVAPPSVPTSAIYRGVIPFILMQLGMLLMLTFFPQLATWLPAQFGS</sequence>
<keyword evidence="6 7" id="KW-0472">Membrane</keyword>
<dbReference type="RefSeq" id="WP_146875510.1">
    <property type="nucleotide sequence ID" value="NZ_BJXV01000011.1"/>
</dbReference>
<dbReference type="PANTHER" id="PTHR33362:SF7">
    <property type="entry name" value="SLL1103 PROTEIN"/>
    <property type="match status" value="1"/>
</dbReference>
<evidence type="ECO:0000313" key="10">
    <source>
        <dbReference type="Proteomes" id="UP000321303"/>
    </source>
</evidence>
<comment type="subcellular location">
    <subcellularLocation>
        <location evidence="1 7">Cell inner membrane</location>
        <topology evidence="1 7">Multi-pass membrane protein</topology>
    </subcellularLocation>
</comment>
<reference evidence="9 10" key="1">
    <citation type="submission" date="2019-07" db="EMBL/GenBank/DDBJ databases">
        <title>Whole genome shotgun sequence of Halomonas variabilis NBRC 102410.</title>
        <authorList>
            <person name="Hosoyama A."/>
            <person name="Uohara A."/>
            <person name="Ohji S."/>
            <person name="Ichikawa N."/>
        </authorList>
    </citation>
    <scope>NUCLEOTIDE SEQUENCE [LARGE SCALE GENOMIC DNA]</scope>
    <source>
        <strain evidence="9 10">NBRC 102410</strain>
    </source>
</reference>
<keyword evidence="4 7" id="KW-0812">Transmembrane</keyword>
<dbReference type="GO" id="GO:0005886">
    <property type="term" value="C:plasma membrane"/>
    <property type="evidence" value="ECO:0007669"/>
    <property type="project" value="UniProtKB-SubCell"/>
</dbReference>
<dbReference type="AlphaFoldDB" id="A0A511URC9"/>
<feature type="transmembrane region" description="Helical" evidence="7">
    <location>
        <begin position="434"/>
        <end position="456"/>
    </location>
</feature>
<evidence type="ECO:0000256" key="1">
    <source>
        <dbReference type="ARBA" id="ARBA00004429"/>
    </source>
</evidence>
<evidence type="ECO:0000256" key="3">
    <source>
        <dbReference type="ARBA" id="ARBA00022519"/>
    </source>
</evidence>
<feature type="transmembrane region" description="Helical" evidence="7">
    <location>
        <begin position="282"/>
        <end position="300"/>
    </location>
</feature>
<keyword evidence="7" id="KW-0813">Transport</keyword>
<evidence type="ECO:0000256" key="5">
    <source>
        <dbReference type="ARBA" id="ARBA00022989"/>
    </source>
</evidence>
<evidence type="ECO:0000256" key="6">
    <source>
        <dbReference type="ARBA" id="ARBA00023136"/>
    </source>
</evidence>
<gene>
    <name evidence="9" type="ORF">HVA01_22370</name>
</gene>
<feature type="transmembrane region" description="Helical" evidence="7">
    <location>
        <begin position="7"/>
        <end position="35"/>
    </location>
</feature>
<feature type="transmembrane region" description="Helical" evidence="7">
    <location>
        <begin position="312"/>
        <end position="333"/>
    </location>
</feature>
<feature type="transmembrane region" description="Helical" evidence="7">
    <location>
        <begin position="202"/>
        <end position="227"/>
    </location>
</feature>
<evidence type="ECO:0000313" key="9">
    <source>
        <dbReference type="EMBL" id="GEN28591.1"/>
    </source>
</evidence>
<feature type="transmembrane region" description="Helical" evidence="7">
    <location>
        <begin position="125"/>
        <end position="142"/>
    </location>
</feature>
<accession>A0A511URC9</accession>
<protein>
    <recommendedName>
        <fullName evidence="7">TRAP transporter large permease protein</fullName>
    </recommendedName>
</protein>
<dbReference type="OrthoDB" id="9796052at2"/>
<evidence type="ECO:0000256" key="4">
    <source>
        <dbReference type="ARBA" id="ARBA00022692"/>
    </source>
</evidence>
<dbReference type="EMBL" id="BJXV01000011">
    <property type="protein sequence ID" value="GEN28591.1"/>
    <property type="molecule type" value="Genomic_DNA"/>
</dbReference>
<comment type="subunit">
    <text evidence="7">The complex comprises the extracytoplasmic solute receptor protein and the two transmembrane proteins.</text>
</comment>
<name>A0A511URC9_9GAMM</name>
<evidence type="ECO:0000259" key="8">
    <source>
        <dbReference type="Pfam" id="PF06808"/>
    </source>
</evidence>
<keyword evidence="2" id="KW-1003">Cell membrane</keyword>
<keyword evidence="5 7" id="KW-1133">Transmembrane helix</keyword>
<feature type="domain" description="TRAP C4-dicarboxylate transport system permease DctM subunit" evidence="8">
    <location>
        <begin position="11"/>
        <end position="459"/>
    </location>
</feature>
<feature type="transmembrane region" description="Helical" evidence="7">
    <location>
        <begin position="154"/>
        <end position="182"/>
    </location>
</feature>
<feature type="transmembrane region" description="Helical" evidence="7">
    <location>
        <begin position="399"/>
        <end position="422"/>
    </location>
</feature>
<dbReference type="NCBIfam" id="TIGR00786">
    <property type="entry name" value="dctM"/>
    <property type="match status" value="1"/>
</dbReference>
<dbReference type="PIRSF" id="PIRSF006066">
    <property type="entry name" value="HI0050"/>
    <property type="match status" value="1"/>
</dbReference>
<evidence type="ECO:0000256" key="2">
    <source>
        <dbReference type="ARBA" id="ARBA00022475"/>
    </source>
</evidence>
<dbReference type="InterPro" id="IPR004681">
    <property type="entry name" value="TRAP_DctM"/>
</dbReference>
<feature type="transmembrane region" description="Helical" evidence="7">
    <location>
        <begin position="376"/>
        <end position="393"/>
    </location>
</feature>
<feature type="transmembrane region" description="Helical" evidence="7">
    <location>
        <begin position="62"/>
        <end position="84"/>
    </location>
</feature>
<dbReference type="Pfam" id="PF06808">
    <property type="entry name" value="DctM"/>
    <property type="match status" value="1"/>
</dbReference>
<keyword evidence="3 7" id="KW-0997">Cell inner membrane</keyword>
<feature type="transmembrane region" description="Helical" evidence="7">
    <location>
        <begin position="353"/>
        <end position="371"/>
    </location>
</feature>
<organism evidence="9 10">
    <name type="scientific">Halovibrio variabilis</name>
    <dbReference type="NCBI Taxonomy" id="31910"/>
    <lineage>
        <taxon>Bacteria</taxon>
        <taxon>Pseudomonadati</taxon>
        <taxon>Pseudomonadota</taxon>
        <taxon>Gammaproteobacteria</taxon>
        <taxon>Oceanospirillales</taxon>
        <taxon>Halomonadaceae</taxon>
        <taxon>Halovibrio</taxon>
    </lineage>
</organism>
<keyword evidence="10" id="KW-1185">Reference proteome</keyword>
<evidence type="ECO:0000256" key="7">
    <source>
        <dbReference type="RuleBase" id="RU369079"/>
    </source>
</evidence>
<dbReference type="PANTHER" id="PTHR33362">
    <property type="entry name" value="SIALIC ACID TRAP TRANSPORTER PERMEASE PROTEIN SIAT-RELATED"/>
    <property type="match status" value="1"/>
</dbReference>
<dbReference type="Proteomes" id="UP000321303">
    <property type="component" value="Unassembled WGS sequence"/>
</dbReference>
<proteinExistence type="inferred from homology"/>
<feature type="transmembrane region" description="Helical" evidence="7">
    <location>
        <begin position="253"/>
        <end position="276"/>
    </location>
</feature>
<comment type="similarity">
    <text evidence="7">Belongs to the TRAP transporter large permease family.</text>
</comment>
<dbReference type="InterPro" id="IPR010656">
    <property type="entry name" value="DctM"/>
</dbReference>
<comment type="function">
    <text evidence="7">Part of the tripartite ATP-independent periplasmic (TRAP) transport system.</text>
</comment>